<name>A0A167FP57_9ASCO</name>
<dbReference type="GeneID" id="30035153"/>
<dbReference type="InterPro" id="IPR036526">
    <property type="entry name" value="C-N_Hydrolase_sf"/>
</dbReference>
<dbReference type="OrthoDB" id="10250282at2759"/>
<proteinExistence type="predicted"/>
<evidence type="ECO:0000313" key="3">
    <source>
        <dbReference type="Proteomes" id="UP000189580"/>
    </source>
</evidence>
<dbReference type="EMBL" id="CP014503">
    <property type="protein sequence ID" value="ANB15533.1"/>
    <property type="molecule type" value="Genomic_DNA"/>
</dbReference>
<accession>A0A167FP57</accession>
<dbReference type="AlphaFoldDB" id="A0A167FP57"/>
<protein>
    <submittedName>
        <fullName evidence="2">Nit2p</fullName>
    </submittedName>
</protein>
<dbReference type="Proteomes" id="UP000189580">
    <property type="component" value="Chromosome b"/>
</dbReference>
<dbReference type="InterPro" id="IPR003010">
    <property type="entry name" value="C-N_Hydrolase"/>
</dbReference>
<reference evidence="2 3" key="1">
    <citation type="submission" date="2016-02" db="EMBL/GenBank/DDBJ databases">
        <title>Complete genome sequence and transcriptome regulation of the pentose utilising yeast Sugiyamaella lignohabitans.</title>
        <authorList>
            <person name="Bellasio M."/>
            <person name="Peymann A."/>
            <person name="Valli M."/>
            <person name="Sipitzky M."/>
            <person name="Graf A."/>
            <person name="Sauer M."/>
            <person name="Marx H."/>
            <person name="Mattanovich D."/>
        </authorList>
    </citation>
    <scope>NUCLEOTIDE SEQUENCE [LARGE SCALE GENOMIC DNA]</scope>
    <source>
        <strain evidence="2 3">CBS 10342</strain>
    </source>
</reference>
<gene>
    <name evidence="2" type="primary">NIT2</name>
    <name evidence="2" type="ORF">AWJ20_3161</name>
</gene>
<dbReference type="SUPFAM" id="SSF56317">
    <property type="entry name" value="Carbon-nitrogen hydrolase"/>
    <property type="match status" value="1"/>
</dbReference>
<dbReference type="PANTHER" id="PTHR23088:SF27">
    <property type="entry name" value="DEAMINATED GLUTATHIONE AMIDASE"/>
    <property type="match status" value="1"/>
</dbReference>
<dbReference type="PROSITE" id="PS50263">
    <property type="entry name" value="CN_HYDROLASE"/>
    <property type="match status" value="1"/>
</dbReference>
<organism evidence="2 3">
    <name type="scientific">Sugiyamaella lignohabitans</name>
    <dbReference type="NCBI Taxonomy" id="796027"/>
    <lineage>
        <taxon>Eukaryota</taxon>
        <taxon>Fungi</taxon>
        <taxon>Dikarya</taxon>
        <taxon>Ascomycota</taxon>
        <taxon>Saccharomycotina</taxon>
        <taxon>Dipodascomycetes</taxon>
        <taxon>Dipodascales</taxon>
        <taxon>Trichomonascaceae</taxon>
        <taxon>Sugiyamaella</taxon>
    </lineage>
</organism>
<dbReference type="KEGG" id="slb:AWJ20_3161"/>
<evidence type="ECO:0000259" key="1">
    <source>
        <dbReference type="PROSITE" id="PS50263"/>
    </source>
</evidence>
<dbReference type="PANTHER" id="PTHR23088">
    <property type="entry name" value="NITRILASE-RELATED"/>
    <property type="match status" value="1"/>
</dbReference>
<dbReference type="RefSeq" id="XP_018738010.1">
    <property type="nucleotide sequence ID" value="XM_018880164.1"/>
</dbReference>
<sequence length="126" mass="13641">MVLAAAGQFCASASLAQNGKTVSKLIFQAANAGAKSLFLPEASDYIAGSPAETIALAEPVTSSPFIREIQETLRGLPADKKLEVSVGVHEPTENRDRVKNTLLWLNSNGEITERYQKIHLFDVDIK</sequence>
<keyword evidence="3" id="KW-1185">Reference proteome</keyword>
<evidence type="ECO:0000313" key="2">
    <source>
        <dbReference type="EMBL" id="ANB15533.1"/>
    </source>
</evidence>
<dbReference type="Pfam" id="PF00795">
    <property type="entry name" value="CN_hydrolase"/>
    <property type="match status" value="1"/>
</dbReference>
<dbReference type="Gene3D" id="3.60.110.10">
    <property type="entry name" value="Carbon-nitrogen hydrolase"/>
    <property type="match status" value="1"/>
</dbReference>
<feature type="domain" description="CN hydrolase" evidence="1">
    <location>
        <begin position="2"/>
        <end position="126"/>
    </location>
</feature>